<dbReference type="InterPro" id="IPR013320">
    <property type="entry name" value="ConA-like_dom_sf"/>
</dbReference>
<evidence type="ECO:0000259" key="7">
    <source>
        <dbReference type="PROSITE" id="PS50119"/>
    </source>
</evidence>
<dbReference type="Pfam" id="PF13765">
    <property type="entry name" value="PRY"/>
    <property type="match status" value="1"/>
</dbReference>
<dbReference type="GeneTree" id="ENSGT01030000234669"/>
<protein>
    <recommendedName>
        <fullName evidence="11">Zinc finger protein RFP-like</fullName>
    </recommendedName>
</protein>
<keyword evidence="10" id="KW-1185">Reference proteome</keyword>
<dbReference type="SUPFAM" id="SSF57850">
    <property type="entry name" value="RING/U-box"/>
    <property type="match status" value="1"/>
</dbReference>
<evidence type="ECO:0000313" key="10">
    <source>
        <dbReference type="Proteomes" id="UP000694392"/>
    </source>
</evidence>
<feature type="domain" description="B30.2/SPRY" evidence="8">
    <location>
        <begin position="299"/>
        <end position="488"/>
    </location>
</feature>
<dbReference type="CDD" id="cd19762">
    <property type="entry name" value="Bbox2_TRIM7-like"/>
    <property type="match status" value="1"/>
</dbReference>
<dbReference type="InterPro" id="IPR050143">
    <property type="entry name" value="TRIM/RBCC"/>
</dbReference>
<feature type="domain" description="B box-type" evidence="7">
    <location>
        <begin position="97"/>
        <end position="138"/>
    </location>
</feature>
<dbReference type="Pfam" id="PF00622">
    <property type="entry name" value="SPRY"/>
    <property type="match status" value="1"/>
</dbReference>
<reference evidence="9" key="2">
    <citation type="submission" date="2025-09" db="UniProtKB">
        <authorList>
            <consortium name="Ensembl"/>
        </authorList>
    </citation>
    <scope>IDENTIFICATION</scope>
</reference>
<dbReference type="InterPro" id="IPR017907">
    <property type="entry name" value="Znf_RING_CS"/>
</dbReference>
<dbReference type="InterPro" id="IPR003879">
    <property type="entry name" value="Butyrophylin_SPRY"/>
</dbReference>
<comment type="function">
    <text evidence="5">Neurotoxin that produces dose-dependent hypolocomotion and hyperalgesia in mice. May directly act on the central nervous system, as it is 6500-fold more potent when administered intracerebroventricularly than intraperitoneal.</text>
</comment>
<evidence type="ECO:0000256" key="2">
    <source>
        <dbReference type="ARBA" id="ARBA00022723"/>
    </source>
</evidence>
<evidence type="ECO:0000259" key="8">
    <source>
        <dbReference type="PROSITE" id="PS50188"/>
    </source>
</evidence>
<evidence type="ECO:0000313" key="9">
    <source>
        <dbReference type="Ensembl" id="ENSSPUP00000002935.1"/>
    </source>
</evidence>
<dbReference type="GO" id="GO:0008270">
    <property type="term" value="F:zinc ion binding"/>
    <property type="evidence" value="ECO:0007669"/>
    <property type="project" value="UniProtKB-KW"/>
</dbReference>
<dbReference type="Ensembl" id="ENSSPUT00000003118.1">
    <property type="protein sequence ID" value="ENSSPUP00000002935.1"/>
    <property type="gene ID" value="ENSSPUG00000002291.1"/>
</dbReference>
<dbReference type="AlphaFoldDB" id="A0A8D0G7A9"/>
<dbReference type="FunFam" id="2.60.120.920:FF:000004">
    <property type="entry name" value="Butyrophilin subfamily 1 member A1"/>
    <property type="match status" value="1"/>
</dbReference>
<keyword evidence="2" id="KW-0479">Metal-binding</keyword>
<dbReference type="SUPFAM" id="SSF57845">
    <property type="entry name" value="B-box zinc-binding domain"/>
    <property type="match status" value="1"/>
</dbReference>
<sequence length="488" mass="55493">MAAAAGAGLDPVKGLQEETTCSTALDYFLNLDCVRNELTTDCGHNFCRACVTQSWGESVANVSFPQCREICPRSGLKPNRQLRNVVYWVKQFILTQRAGLVCEKHQEPLKLFCQDDHVPICLVCEKSKGHRAHTVVPIEEAVQEYKEKLSNHLETLQKDRDEVLALKLSRGKKSQELLEAVGAKRKKALSEFERLHQFLEEQQSLLLARLGELETEIGKRRGEDAARCSEEISRLDTLIREMEGQFQQPASQFLQDVESTLSRSKKRRWLQEPVDNSPELEDTLRNFSLQTADLQETLQKFQESLPSEIEKAPYRTATVTLDPDTANPELVLSEDWKSVRWGETRQNLPDNPERFVPWRCVLGSEGFTWGRHCWEVEVGCGGDWSVGVARESVRRKGVFNLRPEGGIWAVGLVGGQYKALTARDTPLSLSSPPRRIRVCLDCVWGWVTFLDADTEAPIFTFPPASFSGERIRPWLYVMWRGSQLRMCP</sequence>
<dbReference type="Gene3D" id="3.30.160.60">
    <property type="entry name" value="Classic Zinc Finger"/>
    <property type="match status" value="1"/>
</dbReference>
<accession>A0A8D0G7A9</accession>
<dbReference type="InterPro" id="IPR003877">
    <property type="entry name" value="SPRY_dom"/>
</dbReference>
<dbReference type="Gene3D" id="2.60.120.920">
    <property type="match status" value="1"/>
</dbReference>
<evidence type="ECO:0000256" key="6">
    <source>
        <dbReference type="PROSITE-ProRule" id="PRU00024"/>
    </source>
</evidence>
<dbReference type="PROSITE" id="PS50119">
    <property type="entry name" value="ZF_BBOX"/>
    <property type="match status" value="1"/>
</dbReference>
<dbReference type="PROSITE" id="PS50188">
    <property type="entry name" value="B302_SPRY"/>
    <property type="match status" value="1"/>
</dbReference>
<dbReference type="SMART" id="SM00589">
    <property type="entry name" value="PRY"/>
    <property type="match status" value="1"/>
</dbReference>
<evidence type="ECO:0008006" key="11">
    <source>
        <dbReference type="Google" id="ProtNLM"/>
    </source>
</evidence>
<evidence type="ECO:0000256" key="1">
    <source>
        <dbReference type="ARBA" id="ARBA00009651"/>
    </source>
</evidence>
<dbReference type="PRINTS" id="PR01407">
    <property type="entry name" value="BUTYPHLNCDUF"/>
</dbReference>
<dbReference type="InterPro" id="IPR043136">
    <property type="entry name" value="B30.2/SPRY_sf"/>
</dbReference>
<evidence type="ECO:0000256" key="5">
    <source>
        <dbReference type="ARBA" id="ARBA00034460"/>
    </source>
</evidence>
<evidence type="ECO:0000256" key="3">
    <source>
        <dbReference type="ARBA" id="ARBA00022771"/>
    </source>
</evidence>
<dbReference type="InterPro" id="IPR001870">
    <property type="entry name" value="B30.2/SPRY"/>
</dbReference>
<dbReference type="SUPFAM" id="SSF49899">
    <property type="entry name" value="Concanavalin A-like lectins/glucanases"/>
    <property type="match status" value="1"/>
</dbReference>
<name>A0A8D0G7A9_SPHPU</name>
<organism evidence="9 10">
    <name type="scientific">Sphenodon punctatus</name>
    <name type="common">Tuatara</name>
    <name type="synonym">Hatteria punctata</name>
    <dbReference type="NCBI Taxonomy" id="8508"/>
    <lineage>
        <taxon>Eukaryota</taxon>
        <taxon>Metazoa</taxon>
        <taxon>Chordata</taxon>
        <taxon>Craniata</taxon>
        <taxon>Vertebrata</taxon>
        <taxon>Euteleostomi</taxon>
        <taxon>Lepidosauria</taxon>
        <taxon>Sphenodontia</taxon>
        <taxon>Sphenodontidae</taxon>
        <taxon>Sphenodon</taxon>
    </lineage>
</organism>
<dbReference type="InterPro" id="IPR013083">
    <property type="entry name" value="Znf_RING/FYVE/PHD"/>
</dbReference>
<dbReference type="InterPro" id="IPR000315">
    <property type="entry name" value="Znf_B-box"/>
</dbReference>
<dbReference type="PROSITE" id="PS00518">
    <property type="entry name" value="ZF_RING_1"/>
    <property type="match status" value="1"/>
</dbReference>
<dbReference type="Gene3D" id="3.30.40.10">
    <property type="entry name" value="Zinc/RING finger domain, C3HC4 (zinc finger)"/>
    <property type="match status" value="1"/>
</dbReference>
<proteinExistence type="inferred from homology"/>
<dbReference type="InterPro" id="IPR006574">
    <property type="entry name" value="PRY"/>
</dbReference>
<reference evidence="9" key="1">
    <citation type="submission" date="2025-08" db="UniProtKB">
        <authorList>
            <consortium name="Ensembl"/>
        </authorList>
    </citation>
    <scope>IDENTIFICATION</scope>
</reference>
<comment type="similarity">
    <text evidence="1">Belongs to the ohanin/vespryn family.</text>
</comment>
<dbReference type="SMART" id="SM00336">
    <property type="entry name" value="BBOX"/>
    <property type="match status" value="1"/>
</dbReference>
<evidence type="ECO:0000256" key="4">
    <source>
        <dbReference type="ARBA" id="ARBA00022833"/>
    </source>
</evidence>
<dbReference type="Pfam" id="PF00643">
    <property type="entry name" value="zf-B_box"/>
    <property type="match status" value="1"/>
</dbReference>
<keyword evidence="3 6" id="KW-0863">Zinc-finger</keyword>
<dbReference type="CDD" id="cd12888">
    <property type="entry name" value="SPRY_PRY_TRIM7_like"/>
    <property type="match status" value="1"/>
</dbReference>
<dbReference type="OMA" id="WKEQFTT"/>
<dbReference type="PANTHER" id="PTHR24103">
    <property type="entry name" value="E3 UBIQUITIN-PROTEIN LIGASE TRIM"/>
    <property type="match status" value="1"/>
</dbReference>
<dbReference type="Proteomes" id="UP000694392">
    <property type="component" value="Unplaced"/>
</dbReference>
<dbReference type="SMART" id="SM00449">
    <property type="entry name" value="SPRY"/>
    <property type="match status" value="1"/>
</dbReference>
<keyword evidence="4" id="KW-0862">Zinc</keyword>